<dbReference type="InterPro" id="IPR013083">
    <property type="entry name" value="Znf_RING/FYVE/PHD"/>
</dbReference>
<dbReference type="HOGENOM" id="CLU_119586_2_1_1"/>
<dbReference type="Gene3D" id="3.30.40.10">
    <property type="entry name" value="Zinc/RING finger domain, C3HC4 (zinc finger)"/>
    <property type="match status" value="1"/>
</dbReference>
<organism evidence="1 2">
    <name type="scientific">Tetranychus urticae</name>
    <name type="common">Two-spotted spider mite</name>
    <dbReference type="NCBI Taxonomy" id="32264"/>
    <lineage>
        <taxon>Eukaryota</taxon>
        <taxon>Metazoa</taxon>
        <taxon>Ecdysozoa</taxon>
        <taxon>Arthropoda</taxon>
        <taxon>Chelicerata</taxon>
        <taxon>Arachnida</taxon>
        <taxon>Acari</taxon>
        <taxon>Acariformes</taxon>
        <taxon>Trombidiformes</taxon>
        <taxon>Prostigmata</taxon>
        <taxon>Eleutherengona</taxon>
        <taxon>Raphignathae</taxon>
        <taxon>Tetranychoidea</taxon>
        <taxon>Tetranychidae</taxon>
        <taxon>Tetranychus</taxon>
    </lineage>
</organism>
<dbReference type="EnsemblMetazoa" id="tetur15g01670.1">
    <property type="protein sequence ID" value="tetur15g01670.1"/>
    <property type="gene ID" value="tetur15g01670"/>
</dbReference>
<proteinExistence type="predicted"/>
<keyword evidence="2" id="KW-1185">Reference proteome</keyword>
<dbReference type="Proteomes" id="UP000015104">
    <property type="component" value="Unassembled WGS sequence"/>
</dbReference>
<dbReference type="EMBL" id="CAEY01000244">
    <property type="status" value="NOT_ANNOTATED_CDS"/>
    <property type="molecule type" value="Genomic_DNA"/>
</dbReference>
<protein>
    <submittedName>
        <fullName evidence="1">Uncharacterized protein</fullName>
    </submittedName>
</protein>
<accession>T1KMH8</accession>
<dbReference type="STRING" id="32264.T1KMH8"/>
<reference evidence="2" key="1">
    <citation type="submission" date="2011-08" db="EMBL/GenBank/DDBJ databases">
        <authorList>
            <person name="Rombauts S."/>
        </authorList>
    </citation>
    <scope>NUCLEOTIDE SEQUENCE</scope>
    <source>
        <strain evidence="2">London</strain>
    </source>
</reference>
<dbReference type="AlphaFoldDB" id="T1KMH8"/>
<evidence type="ECO:0000313" key="2">
    <source>
        <dbReference type="Proteomes" id="UP000015104"/>
    </source>
</evidence>
<evidence type="ECO:0000313" key="1">
    <source>
        <dbReference type="EnsemblMetazoa" id="tetur15g01670.1"/>
    </source>
</evidence>
<reference evidence="1" key="2">
    <citation type="submission" date="2015-06" db="UniProtKB">
        <authorList>
            <consortium name="EnsemblMetazoa"/>
        </authorList>
    </citation>
    <scope>IDENTIFICATION</scope>
</reference>
<sequence length="54" mass="5910">MLICQLKAEINRLRKKGVIRPGINLAAVCGRCLTELGLILNRGAICSICRKKST</sequence>
<name>T1KMH8_TETUR</name>